<dbReference type="EMBL" id="VAUV01000010">
    <property type="protein sequence ID" value="TLD70017.1"/>
    <property type="molecule type" value="Genomic_DNA"/>
</dbReference>
<feature type="domain" description="BD-FAE-like" evidence="3">
    <location>
        <begin position="57"/>
        <end position="242"/>
    </location>
</feature>
<dbReference type="GO" id="GO:0016787">
    <property type="term" value="F:hydrolase activity"/>
    <property type="evidence" value="ECO:0007669"/>
    <property type="project" value="UniProtKB-KW"/>
</dbReference>
<feature type="chain" id="PRO_5024413635" evidence="2">
    <location>
        <begin position="21"/>
        <end position="283"/>
    </location>
</feature>
<sequence>MLKFLSAILLLSMMSCSSHLKSAGDSSPGKVVTAPGFKVWRNAVYTPEGWPEALRADIYEPKGDGPWPGVLLIHGGGWAKTDRRSDMESIAGRLARRGYVVMNATYRLAPKYHYPAPVQDLQEAMRWFRARGDTFNLDPRPMAVFGYSAGGHLAALLGSMDDPNTPPIKAVVAGGAPVDLRKYPGPGLIADFIGGVMTEYPDAYVEASPVTHISPDDPPVFLYHGGFDLLVRSDQPVDYRKALTAAGVPNELFWIRGRGHVIGFLSDGAAVRAAIKFLDRQFR</sequence>
<dbReference type="OrthoDB" id="9771666at2"/>
<organism evidence="4 5">
    <name type="scientific">Phragmitibacter flavus</name>
    <dbReference type="NCBI Taxonomy" id="2576071"/>
    <lineage>
        <taxon>Bacteria</taxon>
        <taxon>Pseudomonadati</taxon>
        <taxon>Verrucomicrobiota</taxon>
        <taxon>Verrucomicrobiia</taxon>
        <taxon>Verrucomicrobiales</taxon>
        <taxon>Verrucomicrobiaceae</taxon>
        <taxon>Phragmitibacter</taxon>
    </lineage>
</organism>
<dbReference type="InterPro" id="IPR029058">
    <property type="entry name" value="AB_hydrolase_fold"/>
</dbReference>
<accession>A0A5R8KCQ4</accession>
<name>A0A5R8KCQ4_9BACT</name>
<dbReference type="PANTHER" id="PTHR48081:SF13">
    <property type="entry name" value="ALPHA_BETA HYDROLASE"/>
    <property type="match status" value="1"/>
</dbReference>
<reference evidence="4 5" key="1">
    <citation type="submission" date="2019-05" db="EMBL/GenBank/DDBJ databases">
        <title>Verrucobacter flavum gen. nov., sp. nov. a new member of the family Verrucomicrobiaceae.</title>
        <authorList>
            <person name="Szuroczki S."/>
            <person name="Abbaszade G."/>
            <person name="Szabo A."/>
            <person name="Felfoldi T."/>
            <person name="Schumann P."/>
            <person name="Boka K."/>
            <person name="Keki Z."/>
            <person name="Toumi M."/>
            <person name="Toth E."/>
        </authorList>
    </citation>
    <scope>NUCLEOTIDE SEQUENCE [LARGE SCALE GENOMIC DNA]</scope>
    <source>
        <strain evidence="4 5">MG-N-17</strain>
    </source>
</reference>
<keyword evidence="2" id="KW-0732">Signal</keyword>
<evidence type="ECO:0000256" key="2">
    <source>
        <dbReference type="SAM" id="SignalP"/>
    </source>
</evidence>
<gene>
    <name evidence="4" type="ORF">FEM03_14905</name>
</gene>
<keyword evidence="5" id="KW-1185">Reference proteome</keyword>
<evidence type="ECO:0000256" key="1">
    <source>
        <dbReference type="ARBA" id="ARBA00022801"/>
    </source>
</evidence>
<proteinExistence type="predicted"/>
<dbReference type="InterPro" id="IPR050300">
    <property type="entry name" value="GDXG_lipolytic_enzyme"/>
</dbReference>
<dbReference type="Pfam" id="PF20434">
    <property type="entry name" value="BD-FAE"/>
    <property type="match status" value="1"/>
</dbReference>
<dbReference type="InterPro" id="IPR049492">
    <property type="entry name" value="BD-FAE-like_dom"/>
</dbReference>
<feature type="signal peptide" evidence="2">
    <location>
        <begin position="1"/>
        <end position="20"/>
    </location>
</feature>
<evidence type="ECO:0000313" key="5">
    <source>
        <dbReference type="Proteomes" id="UP000306196"/>
    </source>
</evidence>
<dbReference type="PANTHER" id="PTHR48081">
    <property type="entry name" value="AB HYDROLASE SUPERFAMILY PROTEIN C4A8.06C"/>
    <property type="match status" value="1"/>
</dbReference>
<keyword evidence="1 4" id="KW-0378">Hydrolase</keyword>
<dbReference type="Proteomes" id="UP000306196">
    <property type="component" value="Unassembled WGS sequence"/>
</dbReference>
<dbReference type="AlphaFoldDB" id="A0A5R8KCQ4"/>
<comment type="caution">
    <text evidence="4">The sequence shown here is derived from an EMBL/GenBank/DDBJ whole genome shotgun (WGS) entry which is preliminary data.</text>
</comment>
<protein>
    <submittedName>
        <fullName evidence="4">Alpha/beta hydrolase</fullName>
    </submittedName>
</protein>
<dbReference type="SUPFAM" id="SSF53474">
    <property type="entry name" value="alpha/beta-Hydrolases"/>
    <property type="match status" value="1"/>
</dbReference>
<evidence type="ECO:0000259" key="3">
    <source>
        <dbReference type="Pfam" id="PF20434"/>
    </source>
</evidence>
<evidence type="ECO:0000313" key="4">
    <source>
        <dbReference type="EMBL" id="TLD70017.1"/>
    </source>
</evidence>
<dbReference type="Gene3D" id="3.40.50.1820">
    <property type="entry name" value="alpha/beta hydrolase"/>
    <property type="match status" value="1"/>
</dbReference>
<dbReference type="PROSITE" id="PS51257">
    <property type="entry name" value="PROKAR_LIPOPROTEIN"/>
    <property type="match status" value="1"/>
</dbReference>